<evidence type="ECO:0000313" key="3">
    <source>
        <dbReference type="WBParaSite" id="SRDH1_35100.2"/>
    </source>
</evidence>
<sequence length="439" mass="48832">MDSNEEFVVVNEENDSRRDAVARLDVLVDLFKQTIRTLNQSSILLKDELQTAITVTLQSSTPDHSSTVEHLVKQLDDISVSPDEVRKAYVRQLCSRLVAVNEEKQVVMTELVELNNQLRKAEAENRKWKKLIEPILKIETEIKKLDSKLYPKEESVLDESGSLLSDDTTVDDVCNFLNSMHNRIQTLNTEAAAVKETDKSTSETYTQVSLANNLQNSPDKHCVNNVNSNGIQVDSHTLKFGTCLPDEIPLPSMASLMRNIDLKELVREEVSRILSERNQDTSTTSVASVPVDNLLAPVAKTAPTQPETSATHNIPSAPSILNLWSNLSFNGVSSKHVPPPLTAGEEVAEITNINEFNSTPSAPDNSSEQLAENQVNRSNYGSWLTELGLNPCEESFKKPVERPSVPSFSVDEEQPWCPGCHQMFASRADLEEHLIDCLL</sequence>
<reference evidence="3 4" key="2">
    <citation type="submission" date="2023-11" db="UniProtKB">
        <authorList>
            <consortium name="WormBaseParasite"/>
        </authorList>
    </citation>
    <scope>IDENTIFICATION</scope>
</reference>
<accession>A0AA85F3T1</accession>
<dbReference type="Proteomes" id="UP000050792">
    <property type="component" value="Unassembled WGS sequence"/>
</dbReference>
<dbReference type="WBParaSite" id="SRDH1_35100.2">
    <property type="protein sequence ID" value="SRDH1_35100.2"/>
    <property type="gene ID" value="SRDH1_35100"/>
</dbReference>
<feature type="coiled-coil region" evidence="1">
    <location>
        <begin position="97"/>
        <end position="131"/>
    </location>
</feature>
<protein>
    <submittedName>
        <fullName evidence="3 4">UBZ1-type domain-containing protein</fullName>
    </submittedName>
</protein>
<proteinExistence type="predicted"/>
<evidence type="ECO:0000313" key="4">
    <source>
        <dbReference type="WBParaSite" id="SRDH1_35100.3"/>
    </source>
</evidence>
<name>A0AA85F3T1_9TREM</name>
<organism evidence="2 3">
    <name type="scientific">Schistosoma rodhaini</name>
    <dbReference type="NCBI Taxonomy" id="6188"/>
    <lineage>
        <taxon>Eukaryota</taxon>
        <taxon>Metazoa</taxon>
        <taxon>Spiralia</taxon>
        <taxon>Lophotrochozoa</taxon>
        <taxon>Platyhelminthes</taxon>
        <taxon>Trematoda</taxon>
        <taxon>Digenea</taxon>
        <taxon>Strigeidida</taxon>
        <taxon>Schistosomatoidea</taxon>
        <taxon>Schistosomatidae</taxon>
        <taxon>Schistosoma</taxon>
    </lineage>
</organism>
<dbReference type="AlphaFoldDB" id="A0AA85F3T1"/>
<dbReference type="WBParaSite" id="SRDH1_35100.3">
    <property type="protein sequence ID" value="SRDH1_35100.3"/>
    <property type="gene ID" value="SRDH1_35100"/>
</dbReference>
<evidence type="ECO:0000313" key="2">
    <source>
        <dbReference type="Proteomes" id="UP000050792"/>
    </source>
</evidence>
<reference evidence="2" key="1">
    <citation type="submission" date="2022-06" db="EMBL/GenBank/DDBJ databases">
        <authorList>
            <person name="Berger JAMES D."/>
            <person name="Berger JAMES D."/>
        </authorList>
    </citation>
    <scope>NUCLEOTIDE SEQUENCE [LARGE SCALE GENOMIC DNA]</scope>
</reference>
<keyword evidence="1" id="KW-0175">Coiled coil</keyword>
<evidence type="ECO:0000256" key="1">
    <source>
        <dbReference type="SAM" id="Coils"/>
    </source>
</evidence>
<keyword evidence="2" id="KW-1185">Reference proteome</keyword>